<organism evidence="1 2">
    <name type="scientific">Verticillium dahliae</name>
    <name type="common">Verticillium wilt</name>
    <dbReference type="NCBI Taxonomy" id="27337"/>
    <lineage>
        <taxon>Eukaryota</taxon>
        <taxon>Fungi</taxon>
        <taxon>Dikarya</taxon>
        <taxon>Ascomycota</taxon>
        <taxon>Pezizomycotina</taxon>
        <taxon>Sordariomycetes</taxon>
        <taxon>Hypocreomycetidae</taxon>
        <taxon>Glomerellales</taxon>
        <taxon>Plectosphaerellaceae</taxon>
        <taxon>Verticillium</taxon>
    </lineage>
</organism>
<evidence type="ECO:0000313" key="1">
    <source>
        <dbReference type="EMBL" id="PNH29511.1"/>
    </source>
</evidence>
<protein>
    <submittedName>
        <fullName evidence="1">Uncharacterized protein</fullName>
    </submittedName>
</protein>
<dbReference type="AlphaFoldDB" id="A0AA45AJW6"/>
<name>A0AA45AJW6_VERDA</name>
<sequence>MVLAACCLSDCGILDERSDTFQIPFFFLLELALRRGRRRPYPAQGIPI</sequence>
<evidence type="ECO:0000313" key="2">
    <source>
        <dbReference type="Proteomes" id="UP000236305"/>
    </source>
</evidence>
<gene>
    <name evidence="1" type="ORF">BJF96_g7160</name>
</gene>
<reference evidence="1 2" key="1">
    <citation type="submission" date="2017-12" db="EMBL/GenBank/DDBJ databases">
        <title>Comparative genomics yields insights into virulence evolution of Verticillium dahliae.</title>
        <authorList>
            <person name="Fan R."/>
            <person name="Armitage A.D."/>
            <person name="Cascant-Lopez E."/>
            <person name="Sobczyk M."/>
            <person name="Cockerton H.M."/>
            <person name="Harrison R.J."/>
        </authorList>
    </citation>
    <scope>NUCLEOTIDE SEQUENCE [LARGE SCALE GENOMIC DNA]</scope>
    <source>
        <strain evidence="1 2">12008</strain>
    </source>
</reference>
<dbReference type="Proteomes" id="UP000236305">
    <property type="component" value="Unassembled WGS sequence"/>
</dbReference>
<accession>A0AA45AJW6</accession>
<proteinExistence type="predicted"/>
<comment type="caution">
    <text evidence="1">The sequence shown here is derived from an EMBL/GenBank/DDBJ whole genome shotgun (WGS) entry which is preliminary data.</text>
</comment>
<dbReference type="EMBL" id="MPSH01000026">
    <property type="protein sequence ID" value="PNH29511.1"/>
    <property type="molecule type" value="Genomic_DNA"/>
</dbReference>